<dbReference type="Gene3D" id="2.30.310.10">
    <property type="entry name" value="ibrinogen binding protein from staphylococcus aureus domain"/>
    <property type="match status" value="1"/>
</dbReference>
<dbReference type="InterPro" id="IPR051608">
    <property type="entry name" value="RQC_Subunit_NEMF"/>
</dbReference>
<keyword evidence="4 5" id="KW-0648">Protein biosynthesis</keyword>
<dbReference type="Proteomes" id="UP000027936">
    <property type="component" value="Unassembled WGS sequence"/>
</dbReference>
<evidence type="ECO:0000259" key="7">
    <source>
        <dbReference type="Pfam" id="PF05670"/>
    </source>
</evidence>
<dbReference type="InterPro" id="IPR008532">
    <property type="entry name" value="NFACT_RNA-bd"/>
</dbReference>
<dbReference type="Gene3D" id="3.40.970.40">
    <property type="entry name" value="fibrinogen binding protein from staphylococcus aureus domain like"/>
    <property type="match status" value="1"/>
</dbReference>
<dbReference type="InterPro" id="IPR043682">
    <property type="entry name" value="RqcH_bacterial"/>
</dbReference>
<evidence type="ECO:0000313" key="8">
    <source>
        <dbReference type="EMBL" id="KEF39824.1"/>
    </source>
</evidence>
<name>A0A072NQ66_SCHAZ</name>
<dbReference type="PANTHER" id="PTHR15239">
    <property type="entry name" value="NUCLEAR EXPORT MEDIATOR FACTOR NEMF"/>
    <property type="match status" value="1"/>
</dbReference>
<comment type="similarity">
    <text evidence="5">Belongs to the NEMF family.</text>
</comment>
<dbReference type="RefSeq" id="WP_035193540.1">
    <property type="nucleotide sequence ID" value="NZ_JJRY01000002.1"/>
</dbReference>
<dbReference type="EMBL" id="JJRY01000002">
    <property type="protein sequence ID" value="KEF39824.1"/>
    <property type="molecule type" value="Genomic_DNA"/>
</dbReference>
<evidence type="ECO:0000256" key="6">
    <source>
        <dbReference type="SAM" id="MobiDB-lite"/>
    </source>
</evidence>
<evidence type="ECO:0000256" key="3">
    <source>
        <dbReference type="ARBA" id="ARBA00022884"/>
    </source>
</evidence>
<dbReference type="Pfam" id="PF05670">
    <property type="entry name" value="NFACT-R_1"/>
    <property type="match status" value="1"/>
</dbReference>
<dbReference type="FunFam" id="2.30.310.10:FF:000004">
    <property type="entry name" value="Fibronectin-binding protein A"/>
    <property type="match status" value="1"/>
</dbReference>
<protein>
    <recommendedName>
        <fullName evidence="5">Rqc2 homolog RqcH</fullName>
        <shortName evidence="5">RqcH</shortName>
    </recommendedName>
</protein>
<comment type="function">
    <text evidence="5">Key component of the ribosome quality control system (RQC), a ribosome-associated complex that mediates the extraction of incompletely synthesized nascent chains from stalled ribosomes and their subsequent degradation. RqcH recruits Ala-charged tRNA, and with RqcP directs the elongation of stalled nascent chains on 50S ribosomal subunits, leading to non-templated C-terminal alanine extensions (Ala tail). The Ala tail promotes nascent chain degradation. May add between 1 and at least 8 Ala residues. Binds to stalled 50S ribosomal subunits.</text>
</comment>
<reference evidence="8 9" key="1">
    <citation type="submission" date="2014-04" db="EMBL/GenBank/DDBJ databases">
        <title>Draft genome sequence of Bacillus azotoformans MEV2011, a (co-) denitrifying strain unable to grow in the presence of oxygen.</title>
        <authorList>
            <person name="Nielsen M."/>
            <person name="Schreiber L."/>
            <person name="Finster K."/>
            <person name="Schramm A."/>
        </authorList>
    </citation>
    <scope>NUCLEOTIDE SEQUENCE [LARGE SCALE GENOMIC DNA]</scope>
    <source>
        <strain evidence="8 9">MEV2011</strain>
    </source>
</reference>
<keyword evidence="2 5" id="KW-0699">rRNA-binding</keyword>
<proteinExistence type="inferred from homology"/>
<evidence type="ECO:0000256" key="2">
    <source>
        <dbReference type="ARBA" id="ARBA00022730"/>
    </source>
</evidence>
<evidence type="ECO:0000256" key="1">
    <source>
        <dbReference type="ARBA" id="ARBA00022555"/>
    </source>
</evidence>
<organism evidence="8 9">
    <name type="scientific">Schinkia azotoformans MEV2011</name>
    <dbReference type="NCBI Taxonomy" id="1348973"/>
    <lineage>
        <taxon>Bacteria</taxon>
        <taxon>Bacillati</taxon>
        <taxon>Bacillota</taxon>
        <taxon>Bacilli</taxon>
        <taxon>Bacillales</taxon>
        <taxon>Bacillaceae</taxon>
        <taxon>Calidifontibacillus/Schinkia group</taxon>
        <taxon>Schinkia</taxon>
    </lineage>
</organism>
<gene>
    <name evidence="5" type="primary">rqcH</name>
    <name evidence="8" type="ORF">M670_00848</name>
</gene>
<dbReference type="Gene3D" id="1.10.8.50">
    <property type="match status" value="1"/>
</dbReference>
<accession>A0A072NQ66</accession>
<sequence>MTFDGIVTKAITEELKDRLEHGRISRIYQPYKYDLIFTIRANGKNQQLLISANPSYARIHITNETYENPKEPPMFCMLLRKHLEGSFIEKIEQDGLERIIKFYVRTKNEIGDESIKILIVEIMGRHSNVLLVDQEKNIIMDSIKHVSPAVNRHRTVLPGHEYIAPPEQNKADPLTVNEETLLKKLDFNQGKIGNQLVEQLSGISPLFANEVIQRAGLVNRTTIPQAFFSMIDPIKNKSYQPQMIYAGNKEYFYICDLTHLKGEAKYFETVNELLDRYYFGKAERDRVKQQANDLDRFIKNELNKNKKKIKKLESALSDAEKADRYQLYGELLTANIYAAKKGMKEMEVVNYYDENGATVTIQLNPLKTPSENAQSLFLKYQKLKNSVDVVKEQISLTIIEVEYFEALLQQIESASPKDIEEMREELAEEGYLKARKNAKKMKSKNQKPTLDHYTSSDGDEIIVGKNNKQNEYLTNKLARRDDIWLHTKDIPGSHVVIRNEDPSERTLQEAASIAAFFSKAKNSSSVPVDYTKIRHVKKPSGSKPGFVIYENQTTLYVTPDEELILKLRKK</sequence>
<dbReference type="AlphaFoldDB" id="A0A072NQ66"/>
<dbReference type="Pfam" id="PF05833">
    <property type="entry name" value="NFACT_N"/>
    <property type="match status" value="1"/>
</dbReference>
<dbReference type="GO" id="GO:0043023">
    <property type="term" value="F:ribosomal large subunit binding"/>
    <property type="evidence" value="ECO:0007669"/>
    <property type="project" value="UniProtKB-UniRule"/>
</dbReference>
<evidence type="ECO:0000256" key="4">
    <source>
        <dbReference type="ARBA" id="ARBA00022917"/>
    </source>
</evidence>
<dbReference type="PATRIC" id="fig|1348973.3.peg.820"/>
<feature type="region of interest" description="Disordered" evidence="6">
    <location>
        <begin position="436"/>
        <end position="461"/>
    </location>
</feature>
<dbReference type="GO" id="GO:0019843">
    <property type="term" value="F:rRNA binding"/>
    <property type="evidence" value="ECO:0007669"/>
    <property type="project" value="UniProtKB-UniRule"/>
</dbReference>
<feature type="domain" description="NFACT RNA-binding" evidence="7">
    <location>
        <begin position="452"/>
        <end position="541"/>
    </location>
</feature>
<dbReference type="GO" id="GO:1990112">
    <property type="term" value="C:RQC complex"/>
    <property type="evidence" value="ECO:0007669"/>
    <property type="project" value="TreeGrafter"/>
</dbReference>
<keyword evidence="1 5" id="KW-0820">tRNA-binding</keyword>
<dbReference type="PANTHER" id="PTHR15239:SF6">
    <property type="entry name" value="RIBOSOME QUALITY CONTROL COMPLEX SUBUNIT NEMF"/>
    <property type="match status" value="1"/>
</dbReference>
<dbReference type="GO" id="GO:0000049">
    <property type="term" value="F:tRNA binding"/>
    <property type="evidence" value="ECO:0007669"/>
    <property type="project" value="UniProtKB-UniRule"/>
</dbReference>
<comment type="caution">
    <text evidence="8">The sequence shown here is derived from an EMBL/GenBank/DDBJ whole genome shotgun (WGS) entry which is preliminary data.</text>
</comment>
<dbReference type="HAMAP" id="MF_00844_B">
    <property type="entry name" value="RqcH_B"/>
    <property type="match status" value="1"/>
</dbReference>
<evidence type="ECO:0000313" key="9">
    <source>
        <dbReference type="Proteomes" id="UP000027936"/>
    </source>
</evidence>
<dbReference type="GO" id="GO:0072344">
    <property type="term" value="P:rescue of stalled ribosome"/>
    <property type="evidence" value="ECO:0007669"/>
    <property type="project" value="UniProtKB-UniRule"/>
</dbReference>
<evidence type="ECO:0000256" key="5">
    <source>
        <dbReference type="HAMAP-Rule" id="MF_00844"/>
    </source>
</evidence>
<keyword evidence="3 5" id="KW-0694">RNA-binding</keyword>
<comment type="subunit">
    <text evidence="5">Associates with stalled 50S ribosomal subunits. Binds to RqcP.</text>
</comment>
<dbReference type="OrthoDB" id="9766163at2"/>
<feature type="compositionally biased region" description="Basic residues" evidence="6">
    <location>
        <begin position="436"/>
        <end position="445"/>
    </location>
</feature>